<dbReference type="Proteomes" id="UP000823637">
    <property type="component" value="Unassembled WGS sequence"/>
</dbReference>
<dbReference type="PANTHER" id="PTHR10000:SF25">
    <property type="entry name" value="PHOSPHATASE YKRA-RELATED"/>
    <property type="match status" value="1"/>
</dbReference>
<dbReference type="EMBL" id="JADIMR010000053">
    <property type="protein sequence ID" value="MBO8446847.1"/>
    <property type="molecule type" value="Genomic_DNA"/>
</dbReference>
<reference evidence="1" key="2">
    <citation type="journal article" date="2021" name="PeerJ">
        <title>Extensive microbial diversity within the chicken gut microbiome revealed by metagenomics and culture.</title>
        <authorList>
            <person name="Gilroy R."/>
            <person name="Ravi A."/>
            <person name="Getino M."/>
            <person name="Pursley I."/>
            <person name="Horton D.L."/>
            <person name="Alikhan N.F."/>
            <person name="Baker D."/>
            <person name="Gharbi K."/>
            <person name="Hall N."/>
            <person name="Watson M."/>
            <person name="Adriaenssens E.M."/>
            <person name="Foster-Nyarko E."/>
            <person name="Jarju S."/>
            <person name="Secka A."/>
            <person name="Antonio M."/>
            <person name="Oren A."/>
            <person name="Chaudhuri R.R."/>
            <person name="La Ragione R."/>
            <person name="Hildebrand F."/>
            <person name="Pallen M.J."/>
        </authorList>
    </citation>
    <scope>NUCLEOTIDE SEQUENCE</scope>
    <source>
        <strain evidence="1">D3-1215</strain>
    </source>
</reference>
<organism evidence="1 2">
    <name type="scientific">Candidatus Enterocola intestinipullorum</name>
    <dbReference type="NCBI Taxonomy" id="2840783"/>
    <lineage>
        <taxon>Bacteria</taxon>
        <taxon>Pseudomonadati</taxon>
        <taxon>Bacteroidota</taxon>
        <taxon>Bacteroidia</taxon>
        <taxon>Bacteroidales</taxon>
        <taxon>Candidatus Enterocola</taxon>
    </lineage>
</organism>
<keyword evidence="1" id="KW-0378">Hydrolase</keyword>
<dbReference type="AlphaFoldDB" id="A0A9D9EF94"/>
<dbReference type="GO" id="GO:0005829">
    <property type="term" value="C:cytosol"/>
    <property type="evidence" value="ECO:0007669"/>
    <property type="project" value="TreeGrafter"/>
</dbReference>
<dbReference type="GO" id="GO:0000287">
    <property type="term" value="F:magnesium ion binding"/>
    <property type="evidence" value="ECO:0007669"/>
    <property type="project" value="TreeGrafter"/>
</dbReference>
<dbReference type="PANTHER" id="PTHR10000">
    <property type="entry name" value="PHOSPHOSERINE PHOSPHATASE"/>
    <property type="match status" value="1"/>
</dbReference>
<name>A0A9D9EF94_9BACT</name>
<dbReference type="NCBIfam" id="TIGR01484">
    <property type="entry name" value="HAD-SF-IIB"/>
    <property type="match status" value="1"/>
</dbReference>
<dbReference type="SFLD" id="SFLDG01140">
    <property type="entry name" value="C2.B:_Phosphomannomutase_and_P"/>
    <property type="match status" value="1"/>
</dbReference>
<dbReference type="SFLD" id="SFLDS00003">
    <property type="entry name" value="Haloacid_Dehalogenase"/>
    <property type="match status" value="1"/>
</dbReference>
<dbReference type="InterPro" id="IPR036412">
    <property type="entry name" value="HAD-like_sf"/>
</dbReference>
<dbReference type="Pfam" id="PF08282">
    <property type="entry name" value="Hydrolase_3"/>
    <property type="match status" value="1"/>
</dbReference>
<evidence type="ECO:0000313" key="2">
    <source>
        <dbReference type="Proteomes" id="UP000823637"/>
    </source>
</evidence>
<dbReference type="Gene3D" id="3.40.50.1000">
    <property type="entry name" value="HAD superfamily/HAD-like"/>
    <property type="match status" value="1"/>
</dbReference>
<dbReference type="InterPro" id="IPR006379">
    <property type="entry name" value="HAD-SF_hydro_IIB"/>
</dbReference>
<comment type="caution">
    <text evidence="1">The sequence shown here is derived from an EMBL/GenBank/DDBJ whole genome shotgun (WGS) entry which is preliminary data.</text>
</comment>
<proteinExistence type="predicted"/>
<reference evidence="1" key="1">
    <citation type="submission" date="2020-10" db="EMBL/GenBank/DDBJ databases">
        <authorList>
            <person name="Gilroy R."/>
        </authorList>
    </citation>
    <scope>NUCLEOTIDE SEQUENCE</scope>
    <source>
        <strain evidence="1">D3-1215</strain>
    </source>
</reference>
<dbReference type="InterPro" id="IPR023214">
    <property type="entry name" value="HAD_sf"/>
</dbReference>
<sequence length="258" mass="28372">MNKVLFIDVDGTLISFTSHKVPDSSIDALQKARENGCEIIIATGRAYTDLEDLKEIPYNAVIALNGSDCVLRDGTSIARRQIPLDDFRKALALSEEYGFPIAVENDLGIFVNRRDPQVIALAEHVNHPVPPVVDIEKMFVESKCCQLCFYCDKETENEIMRQLPHLSASRWHPIFADINVKGVDKSTGMDIFVSYYGIDMSETVAFGDGGNDIPMLRKAGIGIAMGNASETVKAAAGYVTDSVDDNGIYNALKHLKVI</sequence>
<dbReference type="PROSITE" id="PS01229">
    <property type="entry name" value="COF_2"/>
    <property type="match status" value="1"/>
</dbReference>
<accession>A0A9D9EF94</accession>
<evidence type="ECO:0000313" key="1">
    <source>
        <dbReference type="EMBL" id="MBO8446847.1"/>
    </source>
</evidence>
<protein>
    <submittedName>
        <fullName evidence="1">Cof-type HAD-IIB family hydrolase</fullName>
    </submittedName>
</protein>
<dbReference type="SFLD" id="SFLDG01144">
    <property type="entry name" value="C2.B.4:_PGP_Like"/>
    <property type="match status" value="1"/>
</dbReference>
<dbReference type="InterPro" id="IPR000150">
    <property type="entry name" value="Cof"/>
</dbReference>
<dbReference type="Gene3D" id="3.30.1240.10">
    <property type="match status" value="1"/>
</dbReference>
<gene>
    <name evidence="1" type="ORF">IAC32_03770</name>
</gene>
<dbReference type="SUPFAM" id="SSF56784">
    <property type="entry name" value="HAD-like"/>
    <property type="match status" value="1"/>
</dbReference>
<dbReference type="GO" id="GO:0016791">
    <property type="term" value="F:phosphatase activity"/>
    <property type="evidence" value="ECO:0007669"/>
    <property type="project" value="TreeGrafter"/>
</dbReference>
<dbReference type="NCBIfam" id="TIGR00099">
    <property type="entry name" value="Cof-subfamily"/>
    <property type="match status" value="1"/>
</dbReference>